<protein>
    <submittedName>
        <fullName evidence="3">Transmembrane channel-like protein 5 isoform X3</fullName>
    </submittedName>
</protein>
<evidence type="ECO:0000313" key="3">
    <source>
        <dbReference type="RefSeq" id="XP_030067081.1"/>
    </source>
</evidence>
<name>A0A6P7YQS7_9AMPH</name>
<feature type="region of interest" description="Disordered" evidence="1">
    <location>
        <begin position="34"/>
        <end position="91"/>
    </location>
</feature>
<organism evidence="2 3">
    <name type="scientific">Microcaecilia unicolor</name>
    <dbReference type="NCBI Taxonomy" id="1415580"/>
    <lineage>
        <taxon>Eukaryota</taxon>
        <taxon>Metazoa</taxon>
        <taxon>Chordata</taxon>
        <taxon>Craniata</taxon>
        <taxon>Vertebrata</taxon>
        <taxon>Euteleostomi</taxon>
        <taxon>Amphibia</taxon>
        <taxon>Gymnophiona</taxon>
        <taxon>Siphonopidae</taxon>
        <taxon>Microcaecilia</taxon>
    </lineage>
</organism>
<feature type="compositionally biased region" description="Low complexity" evidence="1">
    <location>
        <begin position="68"/>
        <end position="80"/>
    </location>
</feature>
<evidence type="ECO:0000313" key="2">
    <source>
        <dbReference type="Proteomes" id="UP000515156"/>
    </source>
</evidence>
<proteinExistence type="predicted"/>
<gene>
    <name evidence="3" type="primary">TMC5</name>
</gene>
<feature type="compositionally biased region" description="Basic and acidic residues" evidence="1">
    <location>
        <begin position="81"/>
        <end position="90"/>
    </location>
</feature>
<accession>A0A6P7YQS7</accession>
<dbReference type="RefSeq" id="XP_030067081.1">
    <property type="nucleotide sequence ID" value="XM_030211221.1"/>
</dbReference>
<dbReference type="Proteomes" id="UP000515156">
    <property type="component" value="Chromosome 8"/>
</dbReference>
<dbReference type="AlphaFoldDB" id="A0A6P7YQS7"/>
<reference evidence="3" key="1">
    <citation type="submission" date="2025-08" db="UniProtKB">
        <authorList>
            <consortium name="RefSeq"/>
        </authorList>
    </citation>
    <scope>IDENTIFICATION</scope>
</reference>
<keyword evidence="2" id="KW-1185">Reference proteome</keyword>
<sequence length="113" mass="12836">MIKLLQEQIVNGGKDKMFLLQKLRKLQEMDGFNMSHSSVKQYKASDKMQENAQYSRDTDHHQGAQSGALALAMQARQQASAEEHEQHLEMNSHSALALALKARHQAEVELDDY</sequence>
<dbReference type="CTD" id="79838"/>
<evidence type="ECO:0000256" key="1">
    <source>
        <dbReference type="SAM" id="MobiDB-lite"/>
    </source>
</evidence>
<dbReference type="GeneID" id="115475477"/>